<dbReference type="Proteomes" id="UP000216133">
    <property type="component" value="Unassembled WGS sequence"/>
</dbReference>
<proteinExistence type="predicted"/>
<evidence type="ECO:0000313" key="1">
    <source>
        <dbReference type="EMBL" id="PAF27464.1"/>
    </source>
</evidence>
<dbReference type="GeneID" id="86925814"/>
<gene>
    <name evidence="1" type="ORF">CHH61_03105</name>
</gene>
<reference evidence="1 2" key="1">
    <citation type="submission" date="2017-07" db="EMBL/GenBank/DDBJ databases">
        <title>Isolation and whole genome analysis of endospore-forming bacteria from heroin.</title>
        <authorList>
            <person name="Kalinowski J."/>
            <person name="Ahrens B."/>
            <person name="Al-Dilaimi A."/>
            <person name="Winkler A."/>
            <person name="Wibberg D."/>
            <person name="Schleenbecker U."/>
            <person name="Ruckert C."/>
            <person name="Wolfel R."/>
            <person name="Grass G."/>
        </authorList>
    </citation>
    <scope>NUCLEOTIDE SEQUENCE [LARGE SCALE GENOMIC DNA]</scope>
    <source>
        <strain evidence="1 2">7523-2</strain>
    </source>
</reference>
<dbReference type="EMBL" id="NPBS01000012">
    <property type="protein sequence ID" value="PAF27464.1"/>
    <property type="molecule type" value="Genomic_DNA"/>
</dbReference>
<sequence>MEWTLAILLVVAIALLVLSFFKAEKPSKVDEQIEQLSISFMQELHQLKNQIRDMELDAEIAAHEPGAQARSSSHQKLLREILDLHKRGYSVEGIAIETELETHEVERLLAPYVYNGTKERKKAANES</sequence>
<organism evidence="1 2">
    <name type="scientific">Shouchella clausii</name>
    <name type="common">Alkalihalobacillus clausii</name>
    <dbReference type="NCBI Taxonomy" id="79880"/>
    <lineage>
        <taxon>Bacteria</taxon>
        <taxon>Bacillati</taxon>
        <taxon>Bacillota</taxon>
        <taxon>Bacilli</taxon>
        <taxon>Bacillales</taxon>
        <taxon>Bacillaceae</taxon>
        <taxon>Shouchella</taxon>
    </lineage>
</organism>
<accession>A0A268S4N7</accession>
<dbReference type="RefSeq" id="WP_094428474.1">
    <property type="nucleotide sequence ID" value="NZ_CP019985.1"/>
</dbReference>
<protein>
    <submittedName>
        <fullName evidence="1">Uncharacterized protein</fullName>
    </submittedName>
</protein>
<name>A0A268S4N7_SHOCL</name>
<evidence type="ECO:0000313" key="2">
    <source>
        <dbReference type="Proteomes" id="UP000216133"/>
    </source>
</evidence>
<dbReference type="AlphaFoldDB" id="A0A268S4N7"/>
<comment type="caution">
    <text evidence="1">The sequence shown here is derived from an EMBL/GenBank/DDBJ whole genome shotgun (WGS) entry which is preliminary data.</text>
</comment>